<name>A0A6I4VU35_9BACL</name>
<accession>A0A6I4VU35</accession>
<dbReference type="Proteomes" id="UP000430692">
    <property type="component" value="Unassembled WGS sequence"/>
</dbReference>
<dbReference type="EMBL" id="WUUL01000005">
    <property type="protein sequence ID" value="MXQ54028.1"/>
    <property type="molecule type" value="Genomic_DNA"/>
</dbReference>
<gene>
    <name evidence="1" type="ORF">GSM42_09920</name>
</gene>
<evidence type="ECO:0000313" key="1">
    <source>
        <dbReference type="EMBL" id="MXQ54028.1"/>
    </source>
</evidence>
<proteinExistence type="predicted"/>
<dbReference type="RefSeq" id="WP_160801378.1">
    <property type="nucleotide sequence ID" value="NZ_WUUL01000005.1"/>
</dbReference>
<evidence type="ECO:0000313" key="2">
    <source>
        <dbReference type="Proteomes" id="UP000430692"/>
    </source>
</evidence>
<dbReference type="AlphaFoldDB" id="A0A6I4VU35"/>
<organism evidence="1 2">
    <name type="scientific">Shimazuella alba</name>
    <dbReference type="NCBI Taxonomy" id="2690964"/>
    <lineage>
        <taxon>Bacteria</taxon>
        <taxon>Bacillati</taxon>
        <taxon>Bacillota</taxon>
        <taxon>Bacilli</taxon>
        <taxon>Bacillales</taxon>
        <taxon>Thermoactinomycetaceae</taxon>
        <taxon>Shimazuella</taxon>
    </lineage>
</organism>
<protein>
    <submittedName>
        <fullName evidence="1">Uncharacterized protein</fullName>
    </submittedName>
</protein>
<sequence>MVFFLILDKSKFRGDWINGCKWRRDPRLADRLISVSKLVDKRLAKKALSEDERDFLELISFIMSHGEDTAKRRISGIFDHYSKG</sequence>
<reference evidence="1 2" key="1">
    <citation type="submission" date="2019-12" db="EMBL/GenBank/DDBJ databases">
        <title>Whole-genome analyses of novel actinobacteria.</title>
        <authorList>
            <person name="Sahin N."/>
            <person name="Saygin H."/>
        </authorList>
    </citation>
    <scope>NUCLEOTIDE SEQUENCE [LARGE SCALE GENOMIC DNA]</scope>
    <source>
        <strain evidence="1 2">KC615</strain>
    </source>
</reference>
<keyword evidence="2" id="KW-1185">Reference proteome</keyword>
<comment type="caution">
    <text evidence="1">The sequence shown here is derived from an EMBL/GenBank/DDBJ whole genome shotgun (WGS) entry which is preliminary data.</text>
</comment>